<reference evidence="1 2" key="1">
    <citation type="submission" date="2020-07" db="EMBL/GenBank/DDBJ databases">
        <title>Sequencing the genomes of 1000 actinobacteria strains.</title>
        <authorList>
            <person name="Klenk H.-P."/>
        </authorList>
    </citation>
    <scope>NUCLEOTIDE SEQUENCE [LARGE SCALE GENOMIC DNA]</scope>
    <source>
        <strain evidence="1 2">CXB654</strain>
    </source>
</reference>
<protein>
    <recommendedName>
        <fullName evidence="3">Asp23/Gls24 family envelope stress response protein</fullName>
    </recommendedName>
</protein>
<gene>
    <name evidence="1" type="ORF">HDA32_004499</name>
</gene>
<name>A0A852TZF6_9ACTN</name>
<sequence length="178" mass="19215">MAVEPTHDRLPCGTDKAELIEHLEAGTRTEHELHCPHCRAVERDHGVLAAAREELAAEEVSAPPRLLGDVMRAVRAEPRSRRTLAVPPHEDGLTRVRETAAARILRLAAEQVSGLSVGRCVIGEETEEGVPVRLTARIEAGAPIPETAEAARRAVRGAGRSQLGWSITRIDVDIADIA</sequence>
<organism evidence="1 2">
    <name type="scientific">Spinactinospora alkalitolerans</name>
    <dbReference type="NCBI Taxonomy" id="687207"/>
    <lineage>
        <taxon>Bacteria</taxon>
        <taxon>Bacillati</taxon>
        <taxon>Actinomycetota</taxon>
        <taxon>Actinomycetes</taxon>
        <taxon>Streptosporangiales</taxon>
        <taxon>Nocardiopsidaceae</taxon>
        <taxon>Spinactinospora</taxon>
    </lineage>
</organism>
<evidence type="ECO:0000313" key="1">
    <source>
        <dbReference type="EMBL" id="NYE49379.1"/>
    </source>
</evidence>
<dbReference type="EMBL" id="JACCCC010000001">
    <property type="protein sequence ID" value="NYE49379.1"/>
    <property type="molecule type" value="Genomic_DNA"/>
</dbReference>
<evidence type="ECO:0000313" key="2">
    <source>
        <dbReference type="Proteomes" id="UP000589036"/>
    </source>
</evidence>
<dbReference type="AlphaFoldDB" id="A0A852TZF6"/>
<dbReference type="RefSeq" id="WP_179645051.1">
    <property type="nucleotide sequence ID" value="NZ_BAAAYY010000031.1"/>
</dbReference>
<comment type="caution">
    <text evidence="1">The sequence shown here is derived from an EMBL/GenBank/DDBJ whole genome shotgun (WGS) entry which is preliminary data.</text>
</comment>
<keyword evidence="2" id="KW-1185">Reference proteome</keyword>
<accession>A0A852TZF6</accession>
<dbReference type="Proteomes" id="UP000589036">
    <property type="component" value="Unassembled WGS sequence"/>
</dbReference>
<proteinExistence type="predicted"/>
<evidence type="ECO:0008006" key="3">
    <source>
        <dbReference type="Google" id="ProtNLM"/>
    </source>
</evidence>